<dbReference type="HOGENOM" id="CLU_038361_0_0_0"/>
<feature type="coiled-coil region" evidence="3">
    <location>
        <begin position="112"/>
        <end position="139"/>
    </location>
</feature>
<keyword evidence="5" id="KW-0732">Signal</keyword>
<dbReference type="KEGG" id="rca:Rcas_0460"/>
<name>A7NGK1_ROSCS</name>
<evidence type="ECO:0000256" key="2">
    <source>
        <dbReference type="ARBA" id="ARBA00023054"/>
    </source>
</evidence>
<dbReference type="EMBL" id="CP000804">
    <property type="protein sequence ID" value="ABU56591.1"/>
    <property type="molecule type" value="Genomic_DNA"/>
</dbReference>
<keyword evidence="2 3" id="KW-0175">Coiled coil</keyword>
<dbReference type="GO" id="GO:0030313">
    <property type="term" value="C:cell envelope"/>
    <property type="evidence" value="ECO:0007669"/>
    <property type="project" value="UniProtKB-SubCell"/>
</dbReference>
<dbReference type="Proteomes" id="UP000000263">
    <property type="component" value="Chromosome"/>
</dbReference>
<sequence>MRKMIVGTALIGSLLLSACGSLASAPPTPETWTPPPATATPAPTVIPTPTRPALTTYTVQRGTIERSVELQGRVAAVGERELSFAVDGVVKAVYVTPNTNITRGQVLAELDSGELDDRLTQAKQQYAQARRQLERALNELRFPLRRSEIDLEAARATLAQLLAPPDAAKVTAARAALQQAEAARDRARNDASAVKTRAELALQQAQKRLIAAQAEFSAASYAVEQDKTDNRAQERLARAGDALRAAEEDVARLQIEYDTARNNEIAAVQAAEAQVAIAQAALDELLKGPDPLRVAEARRNVALAELAVEQARSAIQVDPTLERAVEEAKKGVEDIQRQIESLKLVAGFDGQILAVNIAPGSVTRAGEPVFIALDPSVAADALEVLITSSAAPLVVGQPVSITFARYPGATYQGTVISIPGSGPGGALSGYHIAYEPTDLKLSSGDAATVTVVLARRENALWLPPKAIRADSRSYVLVQRGDRPERVDIETGLTTPDRVEILSGLNEGDVVIGQ</sequence>
<dbReference type="RefSeq" id="WP_011997994.1">
    <property type="nucleotide sequence ID" value="NC_009767.1"/>
</dbReference>
<feature type="region of interest" description="Disordered" evidence="4">
    <location>
        <begin position="24"/>
        <end position="49"/>
    </location>
</feature>
<dbReference type="Gene3D" id="1.10.287.470">
    <property type="entry name" value="Helix hairpin bin"/>
    <property type="match status" value="1"/>
</dbReference>
<dbReference type="PANTHER" id="PTHR32347">
    <property type="entry name" value="EFFLUX SYSTEM COMPONENT YKNX-RELATED"/>
    <property type="match status" value="1"/>
</dbReference>
<organism evidence="6 7">
    <name type="scientific">Roseiflexus castenholzii (strain DSM 13941 / HLO8)</name>
    <dbReference type="NCBI Taxonomy" id="383372"/>
    <lineage>
        <taxon>Bacteria</taxon>
        <taxon>Bacillati</taxon>
        <taxon>Chloroflexota</taxon>
        <taxon>Chloroflexia</taxon>
        <taxon>Chloroflexales</taxon>
        <taxon>Roseiflexineae</taxon>
        <taxon>Roseiflexaceae</taxon>
        <taxon>Roseiflexus</taxon>
    </lineage>
</organism>
<evidence type="ECO:0000256" key="4">
    <source>
        <dbReference type="SAM" id="MobiDB-lite"/>
    </source>
</evidence>
<dbReference type="InterPro" id="IPR050465">
    <property type="entry name" value="UPF0194_transport"/>
</dbReference>
<evidence type="ECO:0000256" key="3">
    <source>
        <dbReference type="SAM" id="Coils"/>
    </source>
</evidence>
<reference evidence="6 7" key="1">
    <citation type="submission" date="2007-08" db="EMBL/GenBank/DDBJ databases">
        <title>Complete sequence of Roseiflexus castenholzii DSM 13941.</title>
        <authorList>
            <consortium name="US DOE Joint Genome Institute"/>
            <person name="Copeland A."/>
            <person name="Lucas S."/>
            <person name="Lapidus A."/>
            <person name="Barry K."/>
            <person name="Glavina del Rio T."/>
            <person name="Dalin E."/>
            <person name="Tice H."/>
            <person name="Pitluck S."/>
            <person name="Thompson L.S."/>
            <person name="Brettin T."/>
            <person name="Bruce D."/>
            <person name="Detter J.C."/>
            <person name="Han C."/>
            <person name="Tapia R."/>
            <person name="Schmutz J."/>
            <person name="Larimer F."/>
            <person name="Land M."/>
            <person name="Hauser L."/>
            <person name="Kyrpides N."/>
            <person name="Mikhailova N."/>
            <person name="Bryant D.A."/>
            <person name="Hanada S."/>
            <person name="Tsukatani Y."/>
            <person name="Richardson P."/>
        </authorList>
    </citation>
    <scope>NUCLEOTIDE SEQUENCE [LARGE SCALE GENOMIC DNA]</scope>
    <source>
        <strain evidence="7">DSM 13941 / HLO8</strain>
    </source>
</reference>
<dbReference type="SUPFAM" id="SSF111369">
    <property type="entry name" value="HlyD-like secretion proteins"/>
    <property type="match status" value="1"/>
</dbReference>
<gene>
    <name evidence="6" type="ordered locus">Rcas_0460</name>
</gene>
<comment type="subcellular location">
    <subcellularLocation>
        <location evidence="1">Cell envelope</location>
    </subcellularLocation>
</comment>
<dbReference type="AlphaFoldDB" id="A7NGK1"/>
<dbReference type="PANTHER" id="PTHR32347:SF23">
    <property type="entry name" value="BLL5650 PROTEIN"/>
    <property type="match status" value="1"/>
</dbReference>
<dbReference type="OrthoDB" id="143084at2"/>
<feature type="chain" id="PRO_5002713964" evidence="5">
    <location>
        <begin position="26"/>
        <end position="513"/>
    </location>
</feature>
<dbReference type="Gene3D" id="2.40.50.100">
    <property type="match status" value="1"/>
</dbReference>
<feature type="signal peptide" evidence="5">
    <location>
        <begin position="1"/>
        <end position="25"/>
    </location>
</feature>
<dbReference type="eggNOG" id="COG0845">
    <property type="taxonomic scope" value="Bacteria"/>
</dbReference>
<accession>A7NGK1</accession>
<evidence type="ECO:0000256" key="5">
    <source>
        <dbReference type="SAM" id="SignalP"/>
    </source>
</evidence>
<feature type="compositionally biased region" description="Pro residues" evidence="4">
    <location>
        <begin position="26"/>
        <end position="49"/>
    </location>
</feature>
<evidence type="ECO:0000256" key="1">
    <source>
        <dbReference type="ARBA" id="ARBA00004196"/>
    </source>
</evidence>
<proteinExistence type="predicted"/>
<evidence type="ECO:0000313" key="7">
    <source>
        <dbReference type="Proteomes" id="UP000000263"/>
    </source>
</evidence>
<dbReference type="Gene3D" id="2.40.420.20">
    <property type="match status" value="1"/>
</dbReference>
<evidence type="ECO:0000313" key="6">
    <source>
        <dbReference type="EMBL" id="ABU56591.1"/>
    </source>
</evidence>
<feature type="coiled-coil region" evidence="3">
    <location>
        <begin position="170"/>
        <end position="345"/>
    </location>
</feature>
<dbReference type="PROSITE" id="PS51257">
    <property type="entry name" value="PROKAR_LIPOPROTEIN"/>
    <property type="match status" value="1"/>
</dbReference>
<keyword evidence="7" id="KW-1185">Reference proteome</keyword>
<protein>
    <submittedName>
        <fullName evidence="6">Uncharacterized protein</fullName>
    </submittedName>
</protein>
<dbReference type="STRING" id="383372.Rcas_0460"/>